<feature type="compositionally biased region" description="Polar residues" evidence="1">
    <location>
        <begin position="364"/>
        <end position="375"/>
    </location>
</feature>
<dbReference type="EMBL" id="JBBPBM010000015">
    <property type="protein sequence ID" value="KAK8559199.1"/>
    <property type="molecule type" value="Genomic_DNA"/>
</dbReference>
<evidence type="ECO:0000259" key="2">
    <source>
        <dbReference type="Pfam" id="PF03732"/>
    </source>
</evidence>
<accession>A0ABR2EFC7</accession>
<evidence type="ECO:0000256" key="1">
    <source>
        <dbReference type="SAM" id="MobiDB-lite"/>
    </source>
</evidence>
<dbReference type="Gene3D" id="2.40.70.10">
    <property type="entry name" value="Acid Proteases"/>
    <property type="match status" value="1"/>
</dbReference>
<evidence type="ECO:0000313" key="4">
    <source>
        <dbReference type="Proteomes" id="UP001472677"/>
    </source>
</evidence>
<feature type="compositionally biased region" description="Low complexity" evidence="1">
    <location>
        <begin position="351"/>
        <end position="363"/>
    </location>
</feature>
<sequence length="744" mass="84778">MTRANTRGLIYEVDPEIERTRRELQQRARVIMQRNNGQNPIDGQEQPRQNPLAQAEDLEGLNPAVTILEFEAEHFELKPVMFNMLNTLGQFGGSPAENARQHLKLFLEICNSFKIYGVSNDVLKLKLFPYSLTDKAKAWLNSLPPGSLRSWTDLCRPFLGKLSYSNMTDHLRNQITSFRQEDDEAMHEAWERYRDLFRRCPMHGLPEWTQVSIFYNSVNTPTRMMLDASAKGTLLDKPPRESMEILDKLAQNDYQHPTSRRGTTRRGTAQLDSSDTILAQISALTNMVKNMQRQSNTQEVKALDAFCELCGNNHDASECGQAAETSCYMGNYNKNTYNPAWRNHPNFSWKNQNNALNPQQPNQTGYQNQPRQNPQILPRHDYQQPTEYRTLENTLTQFMAQTSAYMARTDRFIQKTDALMDRTEMKFQNHDATLKSLETQVGQISQILNTRPLGGFPSDTEVAKGATHEQSTEVPAEVDKPAEVEEYHQDPPNAHTGESSAESSHTKSNKLEEIKPPPPFPQKLKKQKQDYQFKKFFDILKQVHINLLLVEALQQMPNYAKFLKDMVPAKKSDLGSFTIECSIGHNYPTKALCDPGASINLKPKSVFQKLGIGEAKPTTVMLQLADHSFVQPEGKIEDILVQVDKFIFPTDFLILDCEADENAPIILGRPFLSTSRAMIDFDKDEIVFKVDYDQVKIKALTKQLEQKNKGKGIDTTPTEDTQRPKLYLGAHIVRDKAVMSLRDA</sequence>
<feature type="region of interest" description="Disordered" evidence="1">
    <location>
        <begin position="344"/>
        <end position="378"/>
    </location>
</feature>
<dbReference type="InterPro" id="IPR005162">
    <property type="entry name" value="Retrotrans_gag_dom"/>
</dbReference>
<organism evidence="3 4">
    <name type="scientific">Hibiscus sabdariffa</name>
    <name type="common">roselle</name>
    <dbReference type="NCBI Taxonomy" id="183260"/>
    <lineage>
        <taxon>Eukaryota</taxon>
        <taxon>Viridiplantae</taxon>
        <taxon>Streptophyta</taxon>
        <taxon>Embryophyta</taxon>
        <taxon>Tracheophyta</taxon>
        <taxon>Spermatophyta</taxon>
        <taxon>Magnoliopsida</taxon>
        <taxon>eudicotyledons</taxon>
        <taxon>Gunneridae</taxon>
        <taxon>Pentapetalae</taxon>
        <taxon>rosids</taxon>
        <taxon>malvids</taxon>
        <taxon>Malvales</taxon>
        <taxon>Malvaceae</taxon>
        <taxon>Malvoideae</taxon>
        <taxon>Hibiscus</taxon>
    </lineage>
</organism>
<gene>
    <name evidence="3" type="ORF">V6N12_042481</name>
</gene>
<evidence type="ECO:0000313" key="3">
    <source>
        <dbReference type="EMBL" id="KAK8559199.1"/>
    </source>
</evidence>
<dbReference type="InterPro" id="IPR021109">
    <property type="entry name" value="Peptidase_aspartic_dom_sf"/>
</dbReference>
<dbReference type="CDD" id="cd00303">
    <property type="entry name" value="retropepsin_like"/>
    <property type="match status" value="1"/>
</dbReference>
<dbReference type="Proteomes" id="UP001472677">
    <property type="component" value="Unassembled WGS sequence"/>
</dbReference>
<name>A0ABR2EFC7_9ROSI</name>
<feature type="compositionally biased region" description="Basic and acidic residues" evidence="1">
    <location>
        <begin position="466"/>
        <end position="489"/>
    </location>
</feature>
<proteinExistence type="predicted"/>
<feature type="region of interest" description="Disordered" evidence="1">
    <location>
        <begin position="450"/>
        <end position="525"/>
    </location>
</feature>
<keyword evidence="4" id="KW-1185">Reference proteome</keyword>
<reference evidence="3 4" key="1">
    <citation type="journal article" date="2024" name="G3 (Bethesda)">
        <title>Genome assembly of Hibiscus sabdariffa L. provides insights into metabolisms of medicinal natural products.</title>
        <authorList>
            <person name="Kim T."/>
        </authorList>
    </citation>
    <scope>NUCLEOTIDE SEQUENCE [LARGE SCALE GENOMIC DNA]</scope>
    <source>
        <strain evidence="3">TK-2024</strain>
        <tissue evidence="3">Old leaves</tissue>
    </source>
</reference>
<dbReference type="PANTHER" id="PTHR33067">
    <property type="entry name" value="RNA-DIRECTED DNA POLYMERASE-RELATED"/>
    <property type="match status" value="1"/>
</dbReference>
<comment type="caution">
    <text evidence="3">The sequence shown here is derived from an EMBL/GenBank/DDBJ whole genome shotgun (WGS) entry which is preliminary data.</text>
</comment>
<protein>
    <recommendedName>
        <fullName evidence="2">Retrotransposon gag domain-containing protein</fullName>
    </recommendedName>
</protein>
<feature type="domain" description="Retrotransposon gag" evidence="2">
    <location>
        <begin position="126"/>
        <end position="219"/>
    </location>
</feature>
<dbReference type="Pfam" id="PF03732">
    <property type="entry name" value="Retrotrans_gag"/>
    <property type="match status" value="1"/>
</dbReference>